<dbReference type="EMBL" id="LVYI01000008">
    <property type="protein sequence ID" value="OAP56941.1"/>
    <property type="molecule type" value="Genomic_DNA"/>
</dbReference>
<evidence type="ECO:0000313" key="3">
    <source>
        <dbReference type="Proteomes" id="UP000078343"/>
    </source>
</evidence>
<gene>
    <name evidence="2" type="ORF">AYL99_09053</name>
</gene>
<dbReference type="RefSeq" id="XP_018690308.1">
    <property type="nucleotide sequence ID" value="XM_018840561.1"/>
</dbReference>
<accession>A0A178ZBT1</accession>
<dbReference type="OrthoDB" id="4158087at2759"/>
<feature type="region of interest" description="Disordered" evidence="1">
    <location>
        <begin position="1"/>
        <end position="145"/>
    </location>
</feature>
<name>A0A178ZBT1_9EURO</name>
<dbReference type="AlphaFoldDB" id="A0A178ZBT1"/>
<evidence type="ECO:0008006" key="4">
    <source>
        <dbReference type="Google" id="ProtNLM"/>
    </source>
</evidence>
<dbReference type="PANTHER" id="PTHR37540">
    <property type="entry name" value="TRANSCRIPTION FACTOR (ACR-2), PUTATIVE-RELATED-RELATED"/>
    <property type="match status" value="1"/>
</dbReference>
<keyword evidence="3" id="KW-1185">Reference proteome</keyword>
<dbReference type="InterPro" id="IPR021858">
    <property type="entry name" value="Fun_TF"/>
</dbReference>
<organism evidence="2 3">
    <name type="scientific">Fonsecaea erecta</name>
    <dbReference type="NCBI Taxonomy" id="1367422"/>
    <lineage>
        <taxon>Eukaryota</taxon>
        <taxon>Fungi</taxon>
        <taxon>Dikarya</taxon>
        <taxon>Ascomycota</taxon>
        <taxon>Pezizomycotina</taxon>
        <taxon>Eurotiomycetes</taxon>
        <taxon>Chaetothyriomycetidae</taxon>
        <taxon>Chaetothyriales</taxon>
        <taxon>Herpotrichiellaceae</taxon>
        <taxon>Fonsecaea</taxon>
    </lineage>
</organism>
<evidence type="ECO:0000313" key="2">
    <source>
        <dbReference type="EMBL" id="OAP56941.1"/>
    </source>
</evidence>
<evidence type="ECO:0000256" key="1">
    <source>
        <dbReference type="SAM" id="MobiDB-lite"/>
    </source>
</evidence>
<dbReference type="STRING" id="1367422.A0A178ZBT1"/>
<dbReference type="Proteomes" id="UP000078343">
    <property type="component" value="Unassembled WGS sequence"/>
</dbReference>
<proteinExistence type="predicted"/>
<sequence length="627" mass="69802">MDKEEKSRYLFLVSTPHQRDRSSLKKDQAAARAHAAKISHPSARAQPVPEQQLPGHQVADLKSLAEDSVASSDGEHDQQHLTGASVSVPRDKPGTSSTSKAQTFFTKSKSRPRKAPPQSRPPRFSGQTAGRSREIKQNPGAARPCPPALGVDPLYWLPYEKDEDAYQAVDYFSNIAAPALYPLYEIFNITSVYTSLFLECITECESFYHAGIARLRVTAELLRNPGSKPASSVLLHQAKAISHLRHEIDQATQPTNMMLATILFLIAIDIAIGQHNSADMHRVNLARLVGARGGLDALGRDGFEKAAFMQFDNIYALERGSSVLVTLQRYRPKYPPDPPSPRLTQIINSFPDGFRCLAFHRLLPLDMIELLFRIATTVGRCAGRTTYVPFDTAENSFRYTRRKYDSFSDACPWLFAPEDKVHPLLKPLTMALVLWCSNAYSEIRASTVVYAGFLRALTMRLLRAPIVPKPPISPQVDVGKVPDEEDCLLWIWMVTLDSWRPDGAKSLHPFGEHPSARADPQAQLREAIAETGGIQGFGQTLNVNLPFSAFTSDIITEYCLGKSHNSLDKPGFNEKFIVMMASVHDMSAAAKQFNFMVLVDMLPDSFVDRQDAGMAAFIQFRRASFYN</sequence>
<dbReference type="GeneID" id="30013221"/>
<feature type="compositionally biased region" description="Basic and acidic residues" evidence="1">
    <location>
        <begin position="17"/>
        <end position="29"/>
    </location>
</feature>
<reference evidence="2 3" key="1">
    <citation type="submission" date="2016-04" db="EMBL/GenBank/DDBJ databases">
        <title>Draft genome of Fonsecaea erecta CBS 125763.</title>
        <authorList>
            <person name="Weiss V.A."/>
            <person name="Vicente V.A."/>
            <person name="Raittz R.T."/>
            <person name="Moreno L.F."/>
            <person name="De Souza E.M."/>
            <person name="Pedrosa F.O."/>
            <person name="Steffens M.B."/>
            <person name="Faoro H."/>
            <person name="Tadra-Sfeir M.Z."/>
            <person name="Najafzadeh M.J."/>
            <person name="Felipe M.S."/>
            <person name="Teixeira M."/>
            <person name="Sun J."/>
            <person name="Xi L."/>
            <person name="Gomes R."/>
            <person name="De Azevedo C.M."/>
            <person name="Salgado C.G."/>
            <person name="Da Silva M.B."/>
            <person name="Nascimento M.F."/>
            <person name="Queiroz-Telles F."/>
            <person name="Attili D.S."/>
            <person name="Gorbushina A."/>
        </authorList>
    </citation>
    <scope>NUCLEOTIDE SEQUENCE [LARGE SCALE GENOMIC DNA]</scope>
    <source>
        <strain evidence="2 3">CBS 125763</strain>
    </source>
</reference>
<feature type="compositionally biased region" description="Polar residues" evidence="1">
    <location>
        <begin position="94"/>
        <end position="107"/>
    </location>
</feature>
<protein>
    <recommendedName>
        <fullName evidence="4">Transcription factor domain-containing protein</fullName>
    </recommendedName>
</protein>
<dbReference type="Pfam" id="PF11951">
    <property type="entry name" value="Fungal_trans_2"/>
    <property type="match status" value="1"/>
</dbReference>
<comment type="caution">
    <text evidence="2">The sequence shown here is derived from an EMBL/GenBank/DDBJ whole genome shotgun (WGS) entry which is preliminary data.</text>
</comment>